<evidence type="ECO:0000256" key="2">
    <source>
        <dbReference type="SAM" id="Phobius"/>
    </source>
</evidence>
<dbReference type="EMBL" id="JACTAG010000001">
    <property type="protein sequence ID" value="MBD3663865.1"/>
    <property type="molecule type" value="Genomic_DNA"/>
</dbReference>
<evidence type="ECO:0000313" key="3">
    <source>
        <dbReference type="EMBL" id="MBD3663865.1"/>
    </source>
</evidence>
<dbReference type="Proteomes" id="UP000635142">
    <property type="component" value="Unassembled WGS sequence"/>
</dbReference>
<feature type="transmembrane region" description="Helical" evidence="2">
    <location>
        <begin position="6"/>
        <end position="25"/>
    </location>
</feature>
<dbReference type="RefSeq" id="WP_191074795.1">
    <property type="nucleotide sequence ID" value="NZ_JACTAG010000001.1"/>
</dbReference>
<gene>
    <name evidence="3" type="ORF">H9Q16_08030</name>
</gene>
<feature type="compositionally biased region" description="Acidic residues" evidence="1">
    <location>
        <begin position="173"/>
        <end position="182"/>
    </location>
</feature>
<organism evidence="3 4">
    <name type="scientific">Sulfitobacter aestuariivivens</name>
    <dbReference type="NCBI Taxonomy" id="2766981"/>
    <lineage>
        <taxon>Bacteria</taxon>
        <taxon>Pseudomonadati</taxon>
        <taxon>Pseudomonadota</taxon>
        <taxon>Alphaproteobacteria</taxon>
        <taxon>Rhodobacterales</taxon>
        <taxon>Roseobacteraceae</taxon>
        <taxon>Sulfitobacter</taxon>
    </lineage>
</organism>
<reference evidence="3" key="1">
    <citation type="submission" date="2020-08" db="EMBL/GenBank/DDBJ databases">
        <title>Sulfitobacter aestuariivivens sp. nov., isolated from a tidal flat.</title>
        <authorList>
            <person name="Park S."/>
            <person name="Yoon J.-H."/>
        </authorList>
    </citation>
    <scope>NUCLEOTIDE SEQUENCE</scope>
    <source>
        <strain evidence="3">TSTF-M16</strain>
    </source>
</reference>
<comment type="caution">
    <text evidence="3">The sequence shown here is derived from an EMBL/GenBank/DDBJ whole genome shotgun (WGS) entry which is preliminary data.</text>
</comment>
<keyword evidence="2" id="KW-0472">Membrane</keyword>
<name>A0A927HG38_9RHOB</name>
<feature type="region of interest" description="Disordered" evidence="1">
    <location>
        <begin position="58"/>
        <end position="227"/>
    </location>
</feature>
<dbReference type="AlphaFoldDB" id="A0A927HG38"/>
<proteinExistence type="predicted"/>
<keyword evidence="4" id="KW-1185">Reference proteome</keyword>
<evidence type="ECO:0000256" key="1">
    <source>
        <dbReference type="SAM" id="MobiDB-lite"/>
    </source>
</evidence>
<accession>A0A927HG38</accession>
<feature type="compositionally biased region" description="Low complexity" evidence="1">
    <location>
        <begin position="183"/>
        <end position="208"/>
    </location>
</feature>
<dbReference type="Gene3D" id="3.30.1150.10">
    <property type="match status" value="1"/>
</dbReference>
<feature type="compositionally biased region" description="Acidic residues" evidence="1">
    <location>
        <begin position="95"/>
        <end position="105"/>
    </location>
</feature>
<keyword evidence="2" id="KW-1133">Transmembrane helix</keyword>
<keyword evidence="2" id="KW-0812">Transmembrane</keyword>
<evidence type="ECO:0000313" key="4">
    <source>
        <dbReference type="Proteomes" id="UP000635142"/>
    </source>
</evidence>
<protein>
    <submittedName>
        <fullName evidence="3">Energy transducer TonB</fullName>
    </submittedName>
</protein>
<feature type="compositionally biased region" description="Low complexity" evidence="1">
    <location>
        <begin position="128"/>
        <end position="142"/>
    </location>
</feature>
<sequence>MDTGQYISGAGHLILIGWAFLGGVFRSEPPPFEMTEVSVITGAEFDAILAAQVPPDQVTDVAQPQAPEITPDAPEVAAEPDRVIDQPVPSQAEAPPEDSPPEEVPDAPPQPAEVTDAAPTLDDPVGDVAVLAPEVAPEAAPRPIERVAPEPVAQPDPEAAPELDQQQAVAPDEAGETPDEPQDATAPEEATTEIVTEATAAPAASVRPPGRRPAAPEPQVATNEASQDDNAAAIAAAVAAAQAAAEAPGTPAPSGPPLTQGERESLRLAVKECWNVGSMSSEALRTIVVVGVQMNRDGTPIGNTIRLLSSTGGSDAAARQGFETARRAILRCGGKGFDLPDEKYGQWQSIEITFDPRKMQ</sequence>